<feature type="transmembrane region" description="Helical" evidence="5">
    <location>
        <begin position="29"/>
        <end position="50"/>
    </location>
</feature>
<dbReference type="AlphaFoldDB" id="A0A4R9K744"/>
<gene>
    <name evidence="7" type="ORF">EHQ58_02580</name>
</gene>
<evidence type="ECO:0000256" key="3">
    <source>
        <dbReference type="ARBA" id="ARBA00022989"/>
    </source>
</evidence>
<dbReference type="GO" id="GO:0016020">
    <property type="term" value="C:membrane"/>
    <property type="evidence" value="ECO:0007669"/>
    <property type="project" value="UniProtKB-SubCell"/>
</dbReference>
<evidence type="ECO:0000256" key="4">
    <source>
        <dbReference type="ARBA" id="ARBA00023136"/>
    </source>
</evidence>
<evidence type="ECO:0000256" key="5">
    <source>
        <dbReference type="SAM" id="Phobius"/>
    </source>
</evidence>
<evidence type="ECO:0000256" key="1">
    <source>
        <dbReference type="ARBA" id="ARBA00004370"/>
    </source>
</evidence>
<dbReference type="InterPro" id="IPR010920">
    <property type="entry name" value="LSM_dom_sf"/>
</dbReference>
<name>A0A4R9K744_9LEPT</name>
<keyword evidence="3 5" id="KW-1133">Transmembrane helix</keyword>
<dbReference type="GO" id="GO:0008381">
    <property type="term" value="F:mechanosensitive monoatomic ion channel activity"/>
    <property type="evidence" value="ECO:0007669"/>
    <property type="project" value="UniProtKB-ARBA"/>
</dbReference>
<keyword evidence="4 5" id="KW-0472">Membrane</keyword>
<evidence type="ECO:0000313" key="8">
    <source>
        <dbReference type="Proteomes" id="UP000297693"/>
    </source>
</evidence>
<comment type="caution">
    <text evidence="7">The sequence shown here is derived from an EMBL/GenBank/DDBJ whole genome shotgun (WGS) entry which is preliminary data.</text>
</comment>
<dbReference type="OrthoDB" id="9809206at2"/>
<protein>
    <submittedName>
        <fullName evidence="7">Mechanosensitive ion channel protein</fullName>
    </submittedName>
</protein>
<dbReference type="PANTHER" id="PTHR30566">
    <property type="entry name" value="YNAI-RELATED MECHANOSENSITIVE ION CHANNEL"/>
    <property type="match status" value="1"/>
</dbReference>
<proteinExistence type="predicted"/>
<feature type="transmembrane region" description="Helical" evidence="5">
    <location>
        <begin position="71"/>
        <end position="92"/>
    </location>
</feature>
<evidence type="ECO:0000256" key="2">
    <source>
        <dbReference type="ARBA" id="ARBA00022692"/>
    </source>
</evidence>
<sequence length="299" mass="34409">MGGNIKEFYFDLNPFTLLRTMDRDFSQSFILFAYLILFAVFAYKMTMFLLEKIKPPSDPAQEYNRRKVIRAGFLIFFAIVYLPVIFSSLSLLPTVLGLAGAGIVISLKEVWLNMVGWFMIMGGNGFHVGDRIEIDNIKGDVVNIGFLKFTLLEVSSDPKAEQSTNRLIHFPNFSIVMNRFFLVSDAMDFVWDEFKISLTVNSDWEKAEVICNQILNEELVLAPELVEEKIRELSKNYLVRLGKTTPIVYTSLEQDGYILLSLRYLTPIRSKRLNRVLVSKEVLKKFKDEPDIHLVHIKG</sequence>
<dbReference type="InterPro" id="IPR023408">
    <property type="entry name" value="MscS_beta-dom_sf"/>
</dbReference>
<keyword evidence="8" id="KW-1185">Reference proteome</keyword>
<reference evidence="7" key="1">
    <citation type="journal article" date="2019" name="PLoS Negl. Trop. Dis.">
        <title>Revisiting the worldwide diversity of Leptospira species in the environment.</title>
        <authorList>
            <person name="Vincent A.T."/>
            <person name="Schiettekatte O."/>
            <person name="Bourhy P."/>
            <person name="Veyrier F.J."/>
            <person name="Picardeau M."/>
        </authorList>
    </citation>
    <scope>NUCLEOTIDE SEQUENCE [LARGE SCALE GENOMIC DNA]</scope>
    <source>
        <strain evidence="7">201702476</strain>
    </source>
</reference>
<dbReference type="Pfam" id="PF00924">
    <property type="entry name" value="MS_channel_2nd"/>
    <property type="match status" value="1"/>
</dbReference>
<evidence type="ECO:0000313" key="7">
    <source>
        <dbReference type="EMBL" id="TGL62108.1"/>
    </source>
</evidence>
<dbReference type="InterPro" id="IPR006685">
    <property type="entry name" value="MscS_channel_2nd"/>
</dbReference>
<dbReference type="EMBL" id="RQGD01000010">
    <property type="protein sequence ID" value="TGL62108.1"/>
    <property type="molecule type" value="Genomic_DNA"/>
</dbReference>
<keyword evidence="2 5" id="KW-0812">Transmembrane</keyword>
<dbReference type="SUPFAM" id="SSF50182">
    <property type="entry name" value="Sm-like ribonucleoproteins"/>
    <property type="match status" value="1"/>
</dbReference>
<evidence type="ECO:0000259" key="6">
    <source>
        <dbReference type="Pfam" id="PF00924"/>
    </source>
</evidence>
<dbReference type="Proteomes" id="UP000297693">
    <property type="component" value="Unassembled WGS sequence"/>
</dbReference>
<accession>A0A4R9K744</accession>
<dbReference type="Gene3D" id="2.30.30.60">
    <property type="match status" value="1"/>
</dbReference>
<organism evidence="7 8">
    <name type="scientific">Leptospira ognonensis</name>
    <dbReference type="NCBI Taxonomy" id="2484945"/>
    <lineage>
        <taxon>Bacteria</taxon>
        <taxon>Pseudomonadati</taxon>
        <taxon>Spirochaetota</taxon>
        <taxon>Spirochaetia</taxon>
        <taxon>Leptospirales</taxon>
        <taxon>Leptospiraceae</taxon>
        <taxon>Leptospira</taxon>
    </lineage>
</organism>
<comment type="subcellular location">
    <subcellularLocation>
        <location evidence="1">Membrane</location>
    </subcellularLocation>
</comment>
<dbReference type="PANTHER" id="PTHR30566:SF5">
    <property type="entry name" value="MECHANOSENSITIVE ION CHANNEL PROTEIN 1, MITOCHONDRIAL-RELATED"/>
    <property type="match status" value="1"/>
</dbReference>
<feature type="domain" description="Mechanosensitive ion channel MscS" evidence="6">
    <location>
        <begin position="112"/>
        <end position="151"/>
    </location>
</feature>